<proteinExistence type="predicted"/>
<dbReference type="InterPro" id="IPR009056">
    <property type="entry name" value="Cyt_c-like_dom"/>
</dbReference>
<keyword evidence="1 4" id="KW-0349">Heme</keyword>
<feature type="domain" description="Cytochrome c" evidence="5">
    <location>
        <begin position="198"/>
        <end position="291"/>
    </location>
</feature>
<dbReference type="Pfam" id="PF13442">
    <property type="entry name" value="Cytochrome_CBB3"/>
    <property type="match status" value="1"/>
</dbReference>
<name>A0ABV2T670_9BACT</name>
<dbReference type="Proteomes" id="UP001549749">
    <property type="component" value="Unassembled WGS sequence"/>
</dbReference>
<keyword evidence="7" id="KW-1185">Reference proteome</keyword>
<protein>
    <submittedName>
        <fullName evidence="6">Cytochrome c</fullName>
    </submittedName>
</protein>
<reference evidence="6 7" key="1">
    <citation type="submission" date="2024-06" db="EMBL/GenBank/DDBJ databases">
        <title>Chitinophaga defluvii sp. nov., isolated from municipal sewage.</title>
        <authorList>
            <person name="Zhang L."/>
        </authorList>
    </citation>
    <scope>NUCLEOTIDE SEQUENCE [LARGE SCALE GENOMIC DNA]</scope>
    <source>
        <strain evidence="6 7">H8</strain>
    </source>
</reference>
<keyword evidence="3 4" id="KW-0408">Iron</keyword>
<feature type="domain" description="Cytochrome c" evidence="5">
    <location>
        <begin position="53"/>
        <end position="152"/>
    </location>
</feature>
<evidence type="ECO:0000313" key="7">
    <source>
        <dbReference type="Proteomes" id="UP001549749"/>
    </source>
</evidence>
<dbReference type="Gene3D" id="1.10.760.10">
    <property type="entry name" value="Cytochrome c-like domain"/>
    <property type="match status" value="2"/>
</dbReference>
<organism evidence="6 7">
    <name type="scientific">Chitinophaga defluvii</name>
    <dbReference type="NCBI Taxonomy" id="3163343"/>
    <lineage>
        <taxon>Bacteria</taxon>
        <taxon>Pseudomonadati</taxon>
        <taxon>Bacteroidota</taxon>
        <taxon>Chitinophagia</taxon>
        <taxon>Chitinophagales</taxon>
        <taxon>Chitinophagaceae</taxon>
        <taxon>Chitinophaga</taxon>
    </lineage>
</organism>
<dbReference type="InterPro" id="IPR036909">
    <property type="entry name" value="Cyt_c-like_dom_sf"/>
</dbReference>
<evidence type="ECO:0000313" key="6">
    <source>
        <dbReference type="EMBL" id="MET6998522.1"/>
    </source>
</evidence>
<dbReference type="EMBL" id="JBEXAC010000002">
    <property type="protein sequence ID" value="MET6998522.1"/>
    <property type="molecule type" value="Genomic_DNA"/>
</dbReference>
<evidence type="ECO:0000259" key="5">
    <source>
        <dbReference type="PROSITE" id="PS51007"/>
    </source>
</evidence>
<dbReference type="SUPFAM" id="SSF46626">
    <property type="entry name" value="Cytochrome c"/>
    <property type="match status" value="2"/>
</dbReference>
<dbReference type="InterPro" id="IPR051459">
    <property type="entry name" value="Cytochrome_c-type_DH"/>
</dbReference>
<dbReference type="Pfam" id="PF00034">
    <property type="entry name" value="Cytochrom_C"/>
    <property type="match status" value="1"/>
</dbReference>
<dbReference type="PANTHER" id="PTHR35008">
    <property type="entry name" value="BLL4482 PROTEIN-RELATED"/>
    <property type="match status" value="1"/>
</dbReference>
<comment type="caution">
    <text evidence="6">The sequence shown here is derived from an EMBL/GenBank/DDBJ whole genome shotgun (WGS) entry which is preliminary data.</text>
</comment>
<evidence type="ECO:0000256" key="3">
    <source>
        <dbReference type="ARBA" id="ARBA00023004"/>
    </source>
</evidence>
<sequence>MIRKILRWSGIVLGIIAVLLLIAYGVIYGITAQRINKTYEVAVRSIDIPADSATISHGAHLFAIKGCGDCHGANLAGKVFLDDPMIGRLVGANLTSGEGGVPDWFSDKDWLRAMRHGIDHEGKSLLLMPSYEYARLDDKDMAALIAFCKAQPPVNSALPPAHIGPMGRILTAFDQMPLLPAEKVDHGYQQPAQVVKEVTAEYGKYLAMSCTGCHYPDLKGGKSPIPGQPPVANITASGHIGKWSVEEFVNTLRTGTTPEGKQLKNEEMPWKMTAAYTTDELKALYLYLKSI</sequence>
<accession>A0ABV2T670</accession>
<keyword evidence="2 4" id="KW-0479">Metal-binding</keyword>
<evidence type="ECO:0000256" key="4">
    <source>
        <dbReference type="PROSITE-ProRule" id="PRU00433"/>
    </source>
</evidence>
<dbReference type="PROSITE" id="PS51007">
    <property type="entry name" value="CYTC"/>
    <property type="match status" value="2"/>
</dbReference>
<gene>
    <name evidence="6" type="ORF">ABR189_14155</name>
</gene>
<dbReference type="PANTHER" id="PTHR35008:SF4">
    <property type="entry name" value="BLL4482 PROTEIN"/>
    <property type="match status" value="1"/>
</dbReference>
<evidence type="ECO:0000256" key="1">
    <source>
        <dbReference type="ARBA" id="ARBA00022617"/>
    </source>
</evidence>
<dbReference type="RefSeq" id="WP_354661166.1">
    <property type="nucleotide sequence ID" value="NZ_JBEXAC010000002.1"/>
</dbReference>
<evidence type="ECO:0000256" key="2">
    <source>
        <dbReference type="ARBA" id="ARBA00022723"/>
    </source>
</evidence>